<comment type="similarity">
    <text evidence="1">Belongs to the inositol 1,4,5-trisphosphate 5-phosphatase type II family.</text>
</comment>
<dbReference type="InterPro" id="IPR036691">
    <property type="entry name" value="Endo/exonu/phosph_ase_sf"/>
</dbReference>
<dbReference type="Proteomes" id="UP000593565">
    <property type="component" value="Unassembled WGS sequence"/>
</dbReference>
<gene>
    <name evidence="4" type="ORF">AMELA_G00105990</name>
</gene>
<evidence type="ECO:0000313" key="5">
    <source>
        <dbReference type="Proteomes" id="UP000593565"/>
    </source>
</evidence>
<comment type="caution">
    <text evidence="4">The sequence shown here is derived from an EMBL/GenBank/DDBJ whole genome shotgun (WGS) entry which is preliminary data.</text>
</comment>
<dbReference type="Pfam" id="PF17751">
    <property type="entry name" value="SKICH"/>
    <property type="match status" value="1"/>
</dbReference>
<evidence type="ECO:0000313" key="4">
    <source>
        <dbReference type="EMBL" id="KAF4086424.1"/>
    </source>
</evidence>
<protein>
    <recommendedName>
        <fullName evidence="3">Inositol polyphosphate-related phosphatase domain-containing protein</fullName>
    </recommendedName>
</protein>
<dbReference type="GO" id="GO:0045719">
    <property type="term" value="P:negative regulation of glycogen biosynthetic process"/>
    <property type="evidence" value="ECO:0007669"/>
    <property type="project" value="TreeGrafter"/>
</dbReference>
<sequence>MLSICDEMEQETLTALNALRLEQKTHDVDTFRLFMVTWNVATAEPPDDITSLLQLNSPKNADLYVIGLQEVRAAPLKFVKDLAFGDSWSCLFMKTLTPLGYVQVSSVRMQGLLLLLFSKLEHLPFIRDIRTTYTRTGIYGYWGNKGGVSLRISFYGHSVCFLNCHLAAHINYASQRVEEFEHILNSQTFDGKSTPSVLDHKLVFWFGDLNFRIEDHGMHFIRNCISSKNFNLLWSKDQLTVMKKKIPRLQQFEEGPLEFQPTYKFDLKSDRYDSSGKKRKPAWCDRILWRMNPKPPPENADKDLDEYDGSGDYDEEQKQLEEPLDEFPLKVEQDAYTSNMEYGISDHKPVTGIFRLELRRMYETPLVRVRAEGEWSADMDAVVGFQSIYDYITYTWVKDDQVALSNEFIQVYVSKEEIPVLGGECILCYYSSNLQGIVGISEPFKVHESQAAIEEGFLLQNVNRFGQDSAS</sequence>
<name>A0A7J6AUC7_AMEME</name>
<dbReference type="PANTHER" id="PTHR11200:SF117">
    <property type="entry name" value="INOSITOL POLYPHOSPHATE 5-PHOSPHATASE K"/>
    <property type="match status" value="1"/>
</dbReference>
<dbReference type="GO" id="GO:0046627">
    <property type="term" value="P:negative regulation of insulin receptor signaling pathway"/>
    <property type="evidence" value="ECO:0007669"/>
    <property type="project" value="TreeGrafter"/>
</dbReference>
<evidence type="ECO:0000259" key="3">
    <source>
        <dbReference type="SMART" id="SM00128"/>
    </source>
</evidence>
<organism evidence="4 5">
    <name type="scientific">Ameiurus melas</name>
    <name type="common">Black bullhead</name>
    <name type="synonym">Silurus melas</name>
    <dbReference type="NCBI Taxonomy" id="219545"/>
    <lineage>
        <taxon>Eukaryota</taxon>
        <taxon>Metazoa</taxon>
        <taxon>Chordata</taxon>
        <taxon>Craniata</taxon>
        <taxon>Vertebrata</taxon>
        <taxon>Euteleostomi</taxon>
        <taxon>Actinopterygii</taxon>
        <taxon>Neopterygii</taxon>
        <taxon>Teleostei</taxon>
        <taxon>Ostariophysi</taxon>
        <taxon>Siluriformes</taxon>
        <taxon>Ictaluridae</taxon>
        <taxon>Ameiurus</taxon>
    </lineage>
</organism>
<dbReference type="GO" id="GO:0016312">
    <property type="term" value="F:inositol bisphosphate phosphatase activity"/>
    <property type="evidence" value="ECO:0007669"/>
    <property type="project" value="TreeGrafter"/>
</dbReference>
<dbReference type="CDD" id="cd09094">
    <property type="entry name" value="INPP5c_INPP5J-like"/>
    <property type="match status" value="1"/>
</dbReference>
<dbReference type="EMBL" id="JAAGNN010000008">
    <property type="protein sequence ID" value="KAF4086424.1"/>
    <property type="molecule type" value="Genomic_DNA"/>
</dbReference>
<dbReference type="SMART" id="SM00128">
    <property type="entry name" value="IPPc"/>
    <property type="match status" value="1"/>
</dbReference>
<dbReference type="Pfam" id="PF22669">
    <property type="entry name" value="Exo_endo_phos2"/>
    <property type="match status" value="1"/>
</dbReference>
<dbReference type="GO" id="GO:0034485">
    <property type="term" value="F:phosphatidylinositol-3,4,5-trisphosphate 5-phosphatase activity"/>
    <property type="evidence" value="ECO:0007669"/>
    <property type="project" value="TreeGrafter"/>
</dbReference>
<feature type="compositionally biased region" description="Acidic residues" evidence="2">
    <location>
        <begin position="303"/>
        <end position="315"/>
    </location>
</feature>
<dbReference type="PANTHER" id="PTHR11200">
    <property type="entry name" value="INOSITOL 5-PHOSPHATASE"/>
    <property type="match status" value="1"/>
</dbReference>
<dbReference type="InterPro" id="IPR000300">
    <property type="entry name" value="IPPc"/>
</dbReference>
<dbReference type="InterPro" id="IPR041611">
    <property type="entry name" value="SKICH"/>
</dbReference>
<dbReference type="GO" id="GO:0051898">
    <property type="term" value="P:negative regulation of phosphatidylinositol 3-kinase/protein kinase B signal transduction"/>
    <property type="evidence" value="ECO:0007669"/>
    <property type="project" value="TreeGrafter"/>
</dbReference>
<keyword evidence="5" id="KW-1185">Reference proteome</keyword>
<evidence type="ECO:0000256" key="1">
    <source>
        <dbReference type="ARBA" id="ARBA00005910"/>
    </source>
</evidence>
<dbReference type="Gene3D" id="3.60.10.10">
    <property type="entry name" value="Endonuclease/exonuclease/phosphatase"/>
    <property type="match status" value="1"/>
</dbReference>
<dbReference type="InterPro" id="IPR046985">
    <property type="entry name" value="IP5"/>
</dbReference>
<feature type="region of interest" description="Disordered" evidence="2">
    <location>
        <begin position="290"/>
        <end position="319"/>
    </location>
</feature>
<evidence type="ECO:0000256" key="2">
    <source>
        <dbReference type="SAM" id="MobiDB-lite"/>
    </source>
</evidence>
<feature type="domain" description="Inositol polyphosphate-related phosphatase" evidence="3">
    <location>
        <begin position="29"/>
        <end position="362"/>
    </location>
</feature>
<reference evidence="4 5" key="1">
    <citation type="submission" date="2020-02" db="EMBL/GenBank/DDBJ databases">
        <title>A chromosome-scale genome assembly of the black bullhead catfish (Ameiurus melas).</title>
        <authorList>
            <person name="Wen M."/>
            <person name="Zham M."/>
            <person name="Cabau C."/>
            <person name="Klopp C."/>
            <person name="Donnadieu C."/>
            <person name="Roques C."/>
            <person name="Bouchez O."/>
            <person name="Lampietro C."/>
            <person name="Jouanno E."/>
            <person name="Herpin A."/>
            <person name="Louis A."/>
            <person name="Berthelot C."/>
            <person name="Parey E."/>
            <person name="Roest-Crollius H."/>
            <person name="Braasch I."/>
            <person name="Postlethwait J."/>
            <person name="Robinson-Rechavi M."/>
            <person name="Echchiki A."/>
            <person name="Begum T."/>
            <person name="Montfort J."/>
            <person name="Schartl M."/>
            <person name="Bobe J."/>
            <person name="Guiguen Y."/>
        </authorList>
    </citation>
    <scope>NUCLEOTIDE SEQUENCE [LARGE SCALE GENOMIC DNA]</scope>
    <source>
        <strain evidence="4">M_S1</strain>
        <tissue evidence="4">Blood</tissue>
    </source>
</reference>
<dbReference type="FunFam" id="3.60.10.10:FF:000066">
    <property type="entry name" value="Inositol polyphosphate-5-phosphatase Kb"/>
    <property type="match status" value="1"/>
</dbReference>
<dbReference type="GO" id="GO:0005783">
    <property type="term" value="C:endoplasmic reticulum"/>
    <property type="evidence" value="ECO:0007669"/>
    <property type="project" value="TreeGrafter"/>
</dbReference>
<dbReference type="GO" id="GO:0004439">
    <property type="term" value="F:phosphatidylinositol-4,5-bisphosphate 5-phosphatase activity"/>
    <property type="evidence" value="ECO:0007669"/>
    <property type="project" value="TreeGrafter"/>
</dbReference>
<proteinExistence type="inferred from homology"/>
<dbReference type="AlphaFoldDB" id="A0A7J6AUC7"/>
<dbReference type="SUPFAM" id="SSF56219">
    <property type="entry name" value="DNase I-like"/>
    <property type="match status" value="1"/>
</dbReference>
<dbReference type="GO" id="GO:0046856">
    <property type="term" value="P:phosphatidylinositol dephosphorylation"/>
    <property type="evidence" value="ECO:0007669"/>
    <property type="project" value="InterPro"/>
</dbReference>
<dbReference type="GO" id="GO:0001726">
    <property type="term" value="C:ruffle"/>
    <property type="evidence" value="ECO:0007669"/>
    <property type="project" value="TreeGrafter"/>
</dbReference>
<accession>A0A7J6AUC7</accession>
<dbReference type="GO" id="GO:0005886">
    <property type="term" value="C:plasma membrane"/>
    <property type="evidence" value="ECO:0007669"/>
    <property type="project" value="TreeGrafter"/>
</dbReference>